<dbReference type="Proteomes" id="UP000077202">
    <property type="component" value="Unassembled WGS sequence"/>
</dbReference>
<feature type="compositionally biased region" description="Low complexity" evidence="8">
    <location>
        <begin position="332"/>
        <end position="348"/>
    </location>
</feature>
<feature type="domain" description="Major facilitator superfamily (MFS) profile" evidence="10">
    <location>
        <begin position="75"/>
        <end position="586"/>
    </location>
</feature>
<evidence type="ECO:0000313" key="11">
    <source>
        <dbReference type="EMBL" id="OAE27705.1"/>
    </source>
</evidence>
<feature type="region of interest" description="Disordered" evidence="8">
    <location>
        <begin position="327"/>
        <end position="375"/>
    </location>
</feature>
<evidence type="ECO:0000256" key="7">
    <source>
        <dbReference type="ARBA" id="ARBA00023136"/>
    </source>
</evidence>
<dbReference type="GO" id="GO:0016020">
    <property type="term" value="C:membrane"/>
    <property type="evidence" value="ECO:0007669"/>
    <property type="project" value="UniProtKB-SubCell"/>
</dbReference>
<evidence type="ECO:0000256" key="1">
    <source>
        <dbReference type="ARBA" id="ARBA00004141"/>
    </source>
</evidence>
<name>A0A176W5H4_MARPO</name>
<evidence type="ECO:0000256" key="6">
    <source>
        <dbReference type="ARBA" id="ARBA00022989"/>
    </source>
</evidence>
<comment type="similarity">
    <text evidence="2">Belongs to the major facilitator superfamily. Organophosphate:Pi antiporter (OPA) (TC 2.A.1.4) family.</text>
</comment>
<dbReference type="GO" id="GO:0022857">
    <property type="term" value="F:transmembrane transporter activity"/>
    <property type="evidence" value="ECO:0007669"/>
    <property type="project" value="InterPro"/>
</dbReference>
<feature type="transmembrane region" description="Helical" evidence="9">
    <location>
        <begin position="491"/>
        <end position="516"/>
    </location>
</feature>
<dbReference type="PANTHER" id="PTHR43184">
    <property type="entry name" value="MAJOR FACILITATOR SUPERFAMILY TRANSPORTER 16, ISOFORM B"/>
    <property type="match status" value="1"/>
</dbReference>
<feature type="transmembrane region" description="Helical" evidence="9">
    <location>
        <begin position="528"/>
        <end position="555"/>
    </location>
</feature>
<dbReference type="AlphaFoldDB" id="A0A176W5H4"/>
<dbReference type="PROSITE" id="PS50850">
    <property type="entry name" value="MFS"/>
    <property type="match status" value="1"/>
</dbReference>
<keyword evidence="5 9" id="KW-0812">Transmembrane</keyword>
<dbReference type="Gene3D" id="1.20.1250.20">
    <property type="entry name" value="MFS general substrate transporter like domains"/>
    <property type="match status" value="2"/>
</dbReference>
<proteinExistence type="inferred from homology"/>
<protein>
    <recommendedName>
        <fullName evidence="10">Major facilitator superfamily (MFS) profile domain-containing protein</fullName>
    </recommendedName>
</protein>
<feature type="transmembrane region" description="Helical" evidence="9">
    <location>
        <begin position="244"/>
        <end position="265"/>
    </location>
</feature>
<dbReference type="Pfam" id="PF07690">
    <property type="entry name" value="MFS_1"/>
    <property type="match status" value="1"/>
</dbReference>
<sequence>MARCLGGPDDEVTKRMPPIGVRVIRTLWRRDADLNTYRYAALIMTFIAYSCYHASRKPLSIVKSVLDYDEVGNTTSVERSLSEFYQYMPMNHLASRHEAAGGGGFPFQAHHFRYSNSFFNSSANVSDPQPNAGGWAPFNQKGGKGLLGDVDLAFLASYAVGMYFAGHLGDRVDLRLFLTGGMLASGFFVAMFGVGYWLDIHYLSYYIVVQVCAGLVQSSGWPSVVSIVGKWFGKSKRGLIMGIWNAHTSVGNILGSLLAAGALQYGWGWSFLLPGLLQVCGGLIMFCFLVVEPADVGLHIPRDGEEASESETRAILAPPARLESGDLEAGRSANPANPANPASSPTSSRGQPAGAADEETGLLGGAPQSHEAPVERKKDEAVSFAEAWAIPGVAPFAFCLFFSKLVAYTFLNWLPFYIAQTKIAGEYLDDKTSGNLSTLFDVGGVVGGILAGHLSDKMNARATTAAVFMYMAIPALYMYRTFGSVSFYTNIFLMMTAGVLVNGPYALITTAVSADLGTHSSLKGNPNALATVTAIIDGTGSVGAAVGPLITGYVAEYSWDAVFIFLMASAAIAGLLLSRLVWAELSEKIHTDHPVLSKQILQDESNDGHERQKRALESKVLATPWTREYGR</sequence>
<keyword evidence="6 9" id="KW-1133">Transmembrane helix</keyword>
<organism evidence="11 12">
    <name type="scientific">Marchantia polymorpha subsp. ruderalis</name>
    <dbReference type="NCBI Taxonomy" id="1480154"/>
    <lineage>
        <taxon>Eukaryota</taxon>
        <taxon>Viridiplantae</taxon>
        <taxon>Streptophyta</taxon>
        <taxon>Embryophyta</taxon>
        <taxon>Marchantiophyta</taxon>
        <taxon>Marchantiopsida</taxon>
        <taxon>Marchantiidae</taxon>
        <taxon>Marchantiales</taxon>
        <taxon>Marchantiaceae</taxon>
        <taxon>Marchantia</taxon>
    </lineage>
</organism>
<feature type="transmembrane region" description="Helical" evidence="9">
    <location>
        <begin position="176"/>
        <end position="198"/>
    </location>
</feature>
<dbReference type="InterPro" id="IPR011701">
    <property type="entry name" value="MFS"/>
</dbReference>
<comment type="caution">
    <text evidence="11">The sequence shown here is derived from an EMBL/GenBank/DDBJ whole genome shotgun (WGS) entry which is preliminary data.</text>
</comment>
<evidence type="ECO:0000256" key="3">
    <source>
        <dbReference type="ARBA" id="ARBA00022448"/>
    </source>
</evidence>
<feature type="transmembrane region" description="Helical" evidence="9">
    <location>
        <begin position="561"/>
        <end position="582"/>
    </location>
</feature>
<evidence type="ECO:0000256" key="4">
    <source>
        <dbReference type="ARBA" id="ARBA00022597"/>
    </source>
</evidence>
<evidence type="ECO:0000256" key="2">
    <source>
        <dbReference type="ARBA" id="ARBA00009598"/>
    </source>
</evidence>
<accession>A0A176W5H4</accession>
<feature type="transmembrane region" description="Helical" evidence="9">
    <location>
        <begin position="462"/>
        <end position="479"/>
    </location>
</feature>
<evidence type="ECO:0000256" key="8">
    <source>
        <dbReference type="SAM" id="MobiDB-lite"/>
    </source>
</evidence>
<dbReference type="InterPro" id="IPR036259">
    <property type="entry name" value="MFS_trans_sf"/>
</dbReference>
<comment type="subcellular location">
    <subcellularLocation>
        <location evidence="1">Membrane</location>
        <topology evidence="1">Multi-pass membrane protein</topology>
    </subcellularLocation>
</comment>
<reference evidence="11" key="1">
    <citation type="submission" date="2016-03" db="EMBL/GenBank/DDBJ databases">
        <title>Mechanisms controlling the formation of the plant cell surface in tip-growing cells are functionally conserved among land plants.</title>
        <authorList>
            <person name="Honkanen S."/>
            <person name="Jones V.A."/>
            <person name="Morieri G."/>
            <person name="Champion C."/>
            <person name="Hetherington A.J."/>
            <person name="Kelly S."/>
            <person name="Saint-Marcoux D."/>
            <person name="Proust H."/>
            <person name="Prescott H."/>
            <person name="Dolan L."/>
        </authorList>
    </citation>
    <scope>NUCLEOTIDE SEQUENCE [LARGE SCALE GENOMIC DNA]</scope>
    <source>
        <tissue evidence="11">Whole gametophyte</tissue>
    </source>
</reference>
<keyword evidence="4" id="KW-0762">Sugar transport</keyword>
<evidence type="ECO:0000259" key="10">
    <source>
        <dbReference type="PROSITE" id="PS50850"/>
    </source>
</evidence>
<dbReference type="InterPro" id="IPR020846">
    <property type="entry name" value="MFS_dom"/>
</dbReference>
<dbReference type="GO" id="GO:0055062">
    <property type="term" value="P:phosphate ion homeostasis"/>
    <property type="evidence" value="ECO:0007669"/>
    <property type="project" value="TreeGrafter"/>
</dbReference>
<gene>
    <name evidence="11" type="ORF">AXG93_4193s1050</name>
</gene>
<feature type="transmembrane region" description="Helical" evidence="9">
    <location>
        <begin position="436"/>
        <end position="455"/>
    </location>
</feature>
<dbReference type="EMBL" id="LVLJ01001842">
    <property type="protein sequence ID" value="OAE27705.1"/>
    <property type="molecule type" value="Genomic_DNA"/>
</dbReference>
<keyword evidence="12" id="KW-1185">Reference proteome</keyword>
<evidence type="ECO:0000313" key="12">
    <source>
        <dbReference type="Proteomes" id="UP000077202"/>
    </source>
</evidence>
<evidence type="ECO:0000256" key="9">
    <source>
        <dbReference type="SAM" id="Phobius"/>
    </source>
</evidence>
<keyword evidence="7 9" id="KW-0472">Membrane</keyword>
<dbReference type="PANTHER" id="PTHR43184:SF12">
    <property type="entry name" value="SUGAR PHOSPHATE EXCHANGER 3"/>
    <property type="match status" value="1"/>
</dbReference>
<dbReference type="FunFam" id="1.20.1250.20:FF:000028">
    <property type="entry name" value="Sugar phosphate exchanger 3 isoform 1"/>
    <property type="match status" value="1"/>
</dbReference>
<feature type="transmembrane region" description="Helical" evidence="9">
    <location>
        <begin position="387"/>
        <end position="411"/>
    </location>
</feature>
<dbReference type="SUPFAM" id="SSF103473">
    <property type="entry name" value="MFS general substrate transporter"/>
    <property type="match status" value="1"/>
</dbReference>
<evidence type="ECO:0000256" key="5">
    <source>
        <dbReference type="ARBA" id="ARBA00022692"/>
    </source>
</evidence>
<feature type="transmembrane region" description="Helical" evidence="9">
    <location>
        <begin position="204"/>
        <end position="232"/>
    </location>
</feature>
<keyword evidence="3" id="KW-0813">Transport</keyword>
<feature type="transmembrane region" description="Helical" evidence="9">
    <location>
        <begin position="271"/>
        <end position="291"/>
    </location>
</feature>